<proteinExistence type="inferred from homology"/>
<dbReference type="KEGG" id="zma:103632054"/>
<dbReference type="InterPro" id="IPR003245">
    <property type="entry name" value="Phytocyanin_dom"/>
</dbReference>
<evidence type="ECO:0000259" key="11">
    <source>
        <dbReference type="PROSITE" id="PS51485"/>
    </source>
</evidence>
<dbReference type="GO" id="GO:0009055">
    <property type="term" value="F:electron transfer activity"/>
    <property type="evidence" value="ECO:0007669"/>
    <property type="project" value="InterPro"/>
</dbReference>
<keyword evidence="2" id="KW-0336">GPI-anchor</keyword>
<dbReference type="PROSITE" id="PS51485">
    <property type="entry name" value="PHYTOCYANIN"/>
    <property type="match status" value="1"/>
</dbReference>
<dbReference type="PANTHER" id="PTHR33021:SF495">
    <property type="entry name" value="EARLY NODULIN-LIKE PROTEIN 1"/>
    <property type="match status" value="1"/>
</dbReference>
<feature type="compositionally biased region" description="Polar residues" evidence="10">
    <location>
        <begin position="1"/>
        <end position="11"/>
    </location>
</feature>
<dbReference type="GO" id="GO:0012505">
    <property type="term" value="C:endomembrane system"/>
    <property type="evidence" value="ECO:0007669"/>
    <property type="project" value="UniProtKB-SubCell"/>
</dbReference>
<evidence type="ECO:0000256" key="5">
    <source>
        <dbReference type="ARBA" id="ARBA00023157"/>
    </source>
</evidence>
<comment type="subcellular location">
    <subcellularLocation>
        <location evidence="9">Endomembrane system</location>
        <topology evidence="9">Lipid-anchor</topology>
    </subcellularLocation>
    <subcellularLocation>
        <location evidence="1">Membrane</location>
        <topology evidence="1">Lipid-anchor</topology>
        <topology evidence="1">GPI-anchor</topology>
    </subcellularLocation>
</comment>
<evidence type="ECO:0000256" key="6">
    <source>
        <dbReference type="ARBA" id="ARBA00023180"/>
    </source>
</evidence>
<comment type="similarity">
    <text evidence="8">Belongs to the early nodulin-like (ENODL) family.</text>
</comment>
<evidence type="ECO:0000256" key="8">
    <source>
        <dbReference type="ARBA" id="ARBA00035011"/>
    </source>
</evidence>
<dbReference type="ExpressionAtlas" id="A0A3L6D5Z4">
    <property type="expression patterns" value="baseline and differential"/>
</dbReference>
<dbReference type="EMBL" id="NCVQ01001492">
    <property type="protein sequence ID" value="PWZ03950.1"/>
    <property type="molecule type" value="Genomic_DNA"/>
</dbReference>
<name>A0A3L6D5Z4_MAIZE</name>
<dbReference type="InterPro" id="IPR008972">
    <property type="entry name" value="Cupredoxin"/>
</dbReference>
<dbReference type="InterPro" id="IPR039391">
    <property type="entry name" value="Phytocyanin-like"/>
</dbReference>
<dbReference type="SUPFAM" id="SSF49503">
    <property type="entry name" value="Cupredoxins"/>
    <property type="match status" value="1"/>
</dbReference>
<dbReference type="Gene3D" id="2.60.40.420">
    <property type="entry name" value="Cupredoxins - blue copper proteins"/>
    <property type="match status" value="1"/>
</dbReference>
<keyword evidence="3" id="KW-0732">Signal</keyword>
<evidence type="ECO:0000256" key="3">
    <source>
        <dbReference type="ARBA" id="ARBA00022729"/>
    </source>
</evidence>
<dbReference type="AlphaFoldDB" id="A0A3L6D5Z4"/>
<keyword evidence="5" id="KW-1015">Disulfide bond</keyword>
<organism evidence="12 13">
    <name type="scientific">Zea mays</name>
    <name type="common">Maize</name>
    <dbReference type="NCBI Taxonomy" id="4577"/>
    <lineage>
        <taxon>Eukaryota</taxon>
        <taxon>Viridiplantae</taxon>
        <taxon>Streptophyta</taxon>
        <taxon>Embryophyta</taxon>
        <taxon>Tracheophyta</taxon>
        <taxon>Spermatophyta</taxon>
        <taxon>Magnoliopsida</taxon>
        <taxon>Liliopsida</taxon>
        <taxon>Poales</taxon>
        <taxon>Poaceae</taxon>
        <taxon>PACMAD clade</taxon>
        <taxon>Panicoideae</taxon>
        <taxon>Andropogonodae</taxon>
        <taxon>Andropogoneae</taxon>
        <taxon>Tripsacinae</taxon>
        <taxon>Zea</taxon>
    </lineage>
</organism>
<keyword evidence="7" id="KW-0449">Lipoprotein</keyword>
<gene>
    <name evidence="12" type="primary">At4g27520_4</name>
    <name evidence="12" type="ORF">Zm00014a_041944</name>
</gene>
<accession>A0A3L6D5Z4</accession>
<evidence type="ECO:0000256" key="7">
    <source>
        <dbReference type="ARBA" id="ARBA00023288"/>
    </source>
</evidence>
<comment type="caution">
    <text evidence="12">The sequence shown here is derived from an EMBL/GenBank/DDBJ whole genome shotgun (WGS) entry which is preliminary data.</text>
</comment>
<dbReference type="Proteomes" id="UP000251960">
    <property type="component" value="Unassembled WGS sequence"/>
</dbReference>
<evidence type="ECO:0000256" key="10">
    <source>
        <dbReference type="SAM" id="MobiDB-lite"/>
    </source>
</evidence>
<evidence type="ECO:0000313" key="13">
    <source>
        <dbReference type="Proteomes" id="UP000251960"/>
    </source>
</evidence>
<reference evidence="12 13" key="1">
    <citation type="journal article" date="2018" name="Nat. Genet.">
        <title>Extensive intraspecific gene order and gene structural variations between Mo17 and other maize genomes.</title>
        <authorList>
            <person name="Sun S."/>
            <person name="Zhou Y."/>
            <person name="Chen J."/>
            <person name="Shi J."/>
            <person name="Zhao H."/>
            <person name="Zhao H."/>
            <person name="Song W."/>
            <person name="Zhang M."/>
            <person name="Cui Y."/>
            <person name="Dong X."/>
            <person name="Liu H."/>
            <person name="Ma X."/>
            <person name="Jiao Y."/>
            <person name="Wang B."/>
            <person name="Wei X."/>
            <person name="Stein J.C."/>
            <person name="Glaubitz J.C."/>
            <person name="Lu F."/>
            <person name="Yu G."/>
            <person name="Liang C."/>
            <person name="Fengler K."/>
            <person name="Li B."/>
            <person name="Rafalski A."/>
            <person name="Schnable P.S."/>
            <person name="Ware D.H."/>
            <person name="Buckler E.S."/>
            <person name="Lai J."/>
        </authorList>
    </citation>
    <scope>NUCLEOTIDE SEQUENCE [LARGE SCALE GENOMIC DNA]</scope>
    <source>
        <strain evidence="13">cv. Missouri 17</strain>
        <tissue evidence="12">Seedling</tissue>
    </source>
</reference>
<keyword evidence="4" id="KW-0472">Membrane</keyword>
<protein>
    <submittedName>
        <fullName evidence="12">Early nodulin-like protein 2</fullName>
    </submittedName>
</protein>
<sequence>MQGSGQPSDSPSRAAGGLAEPGVGRPCRAKPGLEFRVGGPREWCVPDANTSYGWWAMNNRFYIGDRLYFKYANDSVLVVDRLAFDACNASAPLAAFAGGATEFRLHRPGFFCFISGEPGHCEEEGQRLIVRLLVWA</sequence>
<evidence type="ECO:0000256" key="4">
    <source>
        <dbReference type="ARBA" id="ARBA00023136"/>
    </source>
</evidence>
<evidence type="ECO:0000256" key="2">
    <source>
        <dbReference type="ARBA" id="ARBA00022622"/>
    </source>
</evidence>
<dbReference type="OrthoDB" id="959565at2759"/>
<dbReference type="PANTHER" id="PTHR33021">
    <property type="entry name" value="BLUE COPPER PROTEIN"/>
    <property type="match status" value="1"/>
</dbReference>
<dbReference type="Pfam" id="PF02298">
    <property type="entry name" value="Cu_bind_like"/>
    <property type="match status" value="1"/>
</dbReference>
<evidence type="ECO:0000256" key="1">
    <source>
        <dbReference type="ARBA" id="ARBA00004589"/>
    </source>
</evidence>
<feature type="domain" description="Phytocyanin" evidence="11">
    <location>
        <begin position="33"/>
        <end position="134"/>
    </location>
</feature>
<evidence type="ECO:0000256" key="9">
    <source>
        <dbReference type="ARBA" id="ARBA00037868"/>
    </source>
</evidence>
<dbReference type="GO" id="GO:0098552">
    <property type="term" value="C:side of membrane"/>
    <property type="evidence" value="ECO:0007669"/>
    <property type="project" value="UniProtKB-KW"/>
</dbReference>
<evidence type="ECO:0000313" key="12">
    <source>
        <dbReference type="EMBL" id="PWZ03950.1"/>
    </source>
</evidence>
<feature type="region of interest" description="Disordered" evidence="10">
    <location>
        <begin position="1"/>
        <end position="23"/>
    </location>
</feature>
<keyword evidence="6" id="KW-0325">Glycoprotein</keyword>
<dbReference type="FunFam" id="2.60.40.420:FF:000010">
    <property type="entry name" value="Early nodulin-like protein 1"/>
    <property type="match status" value="1"/>
</dbReference>